<sequence>MGQRMDWNARDRWQDQERRDTHDYSGEFAPEFDRDRYDRGDWGRSGRDRSQWGRSGSTGAATPLGDPPTGWMDRDMRGDRRTHDWEVGDRYYTGQQQATPNASGGRPRWRDTASGNAANTADYFTAEDYGEGRRAWSGPTGYGAYGTGSSGGYPSSYGYSGRGAYADRDPRGFFDRAVDEVRGWFGDDRDDRERAGQRESHRGKGPGDYTRSDERIREDANDRLTYDHHIDARQISVMVTEGEVTLAGTVTNRDEKRRAEDLVEDISGVKHVQNNLRVKAGSGLEGQGGTLGWGNGDRSISPDV</sequence>
<dbReference type="RefSeq" id="WP_196275636.1">
    <property type="nucleotide sequence ID" value="NZ_JADQDC010000005.1"/>
</dbReference>
<dbReference type="InterPro" id="IPR014004">
    <property type="entry name" value="Transpt-assoc_nodulatn_dom_bac"/>
</dbReference>
<protein>
    <submittedName>
        <fullName evidence="3">BON domain-containing protein</fullName>
    </submittedName>
</protein>
<keyword evidence="4" id="KW-1185">Reference proteome</keyword>
<dbReference type="InterPro" id="IPR007055">
    <property type="entry name" value="BON_dom"/>
</dbReference>
<dbReference type="PANTHER" id="PTHR34606:SF15">
    <property type="entry name" value="BON DOMAIN-CONTAINING PROTEIN"/>
    <property type="match status" value="1"/>
</dbReference>
<dbReference type="Proteomes" id="UP000600799">
    <property type="component" value="Unassembled WGS sequence"/>
</dbReference>
<dbReference type="Pfam" id="PF04972">
    <property type="entry name" value="BON"/>
    <property type="match status" value="1"/>
</dbReference>
<name>A0ABS0HH82_9SPHN</name>
<comment type="caution">
    <text evidence="3">The sequence shown here is derived from an EMBL/GenBank/DDBJ whole genome shotgun (WGS) entry which is preliminary data.</text>
</comment>
<evidence type="ECO:0000259" key="2">
    <source>
        <dbReference type="PROSITE" id="PS50914"/>
    </source>
</evidence>
<evidence type="ECO:0000256" key="1">
    <source>
        <dbReference type="SAM" id="MobiDB-lite"/>
    </source>
</evidence>
<feature type="region of interest" description="Disordered" evidence="1">
    <location>
        <begin position="186"/>
        <end position="215"/>
    </location>
</feature>
<dbReference type="PANTHER" id="PTHR34606">
    <property type="entry name" value="BON DOMAIN-CONTAINING PROTEIN"/>
    <property type="match status" value="1"/>
</dbReference>
<feature type="compositionally biased region" description="Low complexity" evidence="1">
    <location>
        <begin position="152"/>
        <end position="162"/>
    </location>
</feature>
<dbReference type="Gene3D" id="3.30.1340.30">
    <property type="match status" value="1"/>
</dbReference>
<evidence type="ECO:0000313" key="4">
    <source>
        <dbReference type="Proteomes" id="UP000600799"/>
    </source>
</evidence>
<organism evidence="3 4">
    <name type="scientific">Novosphingobium jiangmenense</name>
    <dbReference type="NCBI Taxonomy" id="2791981"/>
    <lineage>
        <taxon>Bacteria</taxon>
        <taxon>Pseudomonadati</taxon>
        <taxon>Pseudomonadota</taxon>
        <taxon>Alphaproteobacteria</taxon>
        <taxon>Sphingomonadales</taxon>
        <taxon>Sphingomonadaceae</taxon>
        <taxon>Novosphingobium</taxon>
    </lineage>
</organism>
<feature type="compositionally biased region" description="Gly residues" evidence="1">
    <location>
        <begin position="140"/>
        <end position="151"/>
    </location>
</feature>
<feature type="compositionally biased region" description="Gly residues" evidence="1">
    <location>
        <begin position="283"/>
        <end position="295"/>
    </location>
</feature>
<feature type="compositionally biased region" description="Basic and acidic residues" evidence="1">
    <location>
        <begin position="7"/>
        <end position="51"/>
    </location>
</feature>
<evidence type="ECO:0000313" key="3">
    <source>
        <dbReference type="EMBL" id="MBF9151326.1"/>
    </source>
</evidence>
<feature type="domain" description="BON" evidence="2">
    <location>
        <begin position="212"/>
        <end position="280"/>
    </location>
</feature>
<dbReference type="EMBL" id="JADQDC010000005">
    <property type="protein sequence ID" value="MBF9151326.1"/>
    <property type="molecule type" value="Genomic_DNA"/>
</dbReference>
<feature type="region of interest" description="Disordered" evidence="1">
    <location>
        <begin position="1"/>
        <end position="162"/>
    </location>
</feature>
<feature type="compositionally biased region" description="Basic and acidic residues" evidence="1">
    <location>
        <begin position="72"/>
        <end position="89"/>
    </location>
</feature>
<accession>A0ABS0HH82</accession>
<proteinExistence type="predicted"/>
<feature type="region of interest" description="Disordered" evidence="1">
    <location>
        <begin position="280"/>
        <end position="304"/>
    </location>
</feature>
<reference evidence="3 4" key="1">
    <citation type="submission" date="2020-11" db="EMBL/GenBank/DDBJ databases">
        <title>The genome sequence of Novosphingobium sp. 1Y9A.</title>
        <authorList>
            <person name="Liu Y."/>
        </authorList>
    </citation>
    <scope>NUCLEOTIDE SEQUENCE [LARGE SCALE GENOMIC DNA]</scope>
    <source>
        <strain evidence="3 4">1Y9A</strain>
    </source>
</reference>
<dbReference type="SMART" id="SM00749">
    <property type="entry name" value="BON"/>
    <property type="match status" value="1"/>
</dbReference>
<feature type="compositionally biased region" description="Polar residues" evidence="1">
    <location>
        <begin position="93"/>
        <end position="102"/>
    </location>
</feature>
<dbReference type="InterPro" id="IPR051686">
    <property type="entry name" value="Lipoprotein_DolP"/>
</dbReference>
<feature type="compositionally biased region" description="Basic and acidic residues" evidence="1">
    <location>
        <begin position="186"/>
        <end position="202"/>
    </location>
</feature>
<dbReference type="PROSITE" id="PS50914">
    <property type="entry name" value="BON"/>
    <property type="match status" value="1"/>
</dbReference>
<gene>
    <name evidence="3" type="ORF">I2488_09965</name>
</gene>